<dbReference type="EMBL" id="DF970196">
    <property type="protein sequence ID" value="GAP66296.1"/>
    <property type="molecule type" value="Genomic_DNA"/>
</dbReference>
<accession>A0A0K8QNL6</accession>
<sequence length="108" mass="12997">MLPKTRYFTLRQRARKKRRQRLWQAMRIMRQFTVRELMAACEVEERRTVQAYLSLLRRAGFLRVVHADGARHEPSRYHLIRDSGPHGPSVIHRGRTVWDLNTDKEYPL</sequence>
<dbReference type="HOGENOM" id="CLU_2332099_0_0_6"/>
<dbReference type="AlphaFoldDB" id="A0A0K8QNL6"/>
<dbReference type="OrthoDB" id="5600716at2"/>
<dbReference type="RefSeq" id="WP_062536838.1">
    <property type="nucleotide sequence ID" value="NZ_DF970196.1"/>
</dbReference>
<proteinExistence type="predicted"/>
<dbReference type="Proteomes" id="UP000253740">
    <property type="component" value="Unassembled WGS sequence"/>
</dbReference>
<dbReference type="STRING" id="1475481.GCA_000953855_01631"/>
<reference evidence="2" key="2">
    <citation type="submission" date="2015-08" db="EMBL/GenBank/DDBJ databases">
        <title>Complete DNA Sequence of Pseudomonas syringae pv. actinidiae, the Causal Agent of Kiwifruit Canker Disease.</title>
        <authorList>
            <person name="Rikkerink E.H.A."/>
            <person name="Fineran P.C."/>
        </authorList>
    </citation>
    <scope>NUCLEOTIDE SEQUENCE</scope>
    <source>
        <strain evidence="2">SkMP5</strain>
    </source>
</reference>
<reference evidence="1" key="1">
    <citation type="submission" date="2015-03" db="EMBL/GenBank/DDBJ databases">
        <title>Draft genome sequence of Mizugakiibacter sediminis skMP5.</title>
        <authorList>
            <person name="Watanabe T."/>
            <person name="Kojima H."/>
            <person name="Fukui M."/>
        </authorList>
    </citation>
    <scope>NUCLEOTIDE SEQUENCE</scope>
    <source>
        <strain evidence="1">SkMP5</strain>
    </source>
</reference>
<keyword evidence="3" id="KW-1185">Reference proteome</keyword>
<organism evidence="2">
    <name type="scientific">Mizugakiibacter sediminis</name>
    <dbReference type="NCBI Taxonomy" id="1475481"/>
    <lineage>
        <taxon>Bacteria</taxon>
        <taxon>Pseudomonadati</taxon>
        <taxon>Pseudomonadota</taxon>
        <taxon>Gammaproteobacteria</taxon>
        <taxon>Lysobacterales</taxon>
        <taxon>Rhodanobacteraceae</taxon>
        <taxon>Mizugakiibacter</taxon>
    </lineage>
</organism>
<dbReference type="EMBL" id="DF952378">
    <property type="protein sequence ID" value="GAN44652.1"/>
    <property type="molecule type" value="Genomic_DNA"/>
</dbReference>
<evidence type="ECO:0000313" key="2">
    <source>
        <dbReference type="EMBL" id="GAP66296.1"/>
    </source>
</evidence>
<name>A0A0K8QNL6_9GAMM</name>
<evidence type="ECO:0000313" key="3">
    <source>
        <dbReference type="Proteomes" id="UP000253740"/>
    </source>
</evidence>
<gene>
    <name evidence="1" type="ORF">MBSD_1187</name>
    <name evidence="2" type="ORF">MBSD_n1600</name>
</gene>
<protein>
    <submittedName>
        <fullName evidence="2">Uncharacterized protein</fullName>
    </submittedName>
</protein>
<evidence type="ECO:0000313" key="1">
    <source>
        <dbReference type="EMBL" id="GAN44652.1"/>
    </source>
</evidence>